<dbReference type="AlphaFoldDB" id="A0AA47EKT8"/>
<dbReference type="PROSITE" id="PS51096">
    <property type="entry name" value="PTS_EIIA_TYPE_4"/>
    <property type="match status" value="1"/>
</dbReference>
<dbReference type="Pfam" id="PF00874">
    <property type="entry name" value="PRD"/>
    <property type="match status" value="2"/>
</dbReference>
<dbReference type="InterPro" id="IPR011608">
    <property type="entry name" value="PRD"/>
</dbReference>
<evidence type="ECO:0000259" key="4">
    <source>
        <dbReference type="PROSITE" id="PS51096"/>
    </source>
</evidence>
<evidence type="ECO:0000259" key="5">
    <source>
        <dbReference type="PROSITE" id="PS51372"/>
    </source>
</evidence>
<keyword evidence="1" id="KW-0547">Nucleotide-binding</keyword>
<keyword evidence="2" id="KW-0067">ATP-binding</keyword>
<sequence>MGKSGNIIFKYLEDKCKEQRITGKSVVVGCSTRQIADSLLLQRTNVSSILNRLCEDGKVLKTKGKPIIYYSNSSTEMKKEREKPLTNSSNFSNLIGGNKSLKKSIQQAQAAILYPPRGLHTLILGPTGVGKTMFAELMYKFAMEKEVISKDAPFISFNCADYSNNPQLIMAHLFGSKKGAFTGADKDRIGLVDKANGGILFLDEIHRLPAEGQEMLFMLIDKSVYTPLGNIEEKKSGKILIICATTEEVGSALLTTFTRRIPMTINIPALKDRTIDERFELICDFFKIESRRIAREITISTNTVRSLLLYNCRGNIGQLKSDIQLGCANAFLKFVSKGKSKIEVHSTDFSNNVRQGLVSYMQESQIVDKIIKEDIRLNFKPKGIKFQVESNSDLLPDNFYESIEQRIQELKNRGVDEDDINFTMSYDIKNYFNKYIEKFEQEINKEELSKIVDDHIIVIVEEFFKTASEQMKKIFPTKVFYGLCLHISSIIERIHHKKEIINHNLNEIIQKHGKEYGLAINLSNKLEKKFDIKIPADEVGFIAMFLCVDETSDDNIGKPIIVIAMHGRSTASSMAEVANRLVGGNNVYAYDMNLDKNPQIAYKELKEFIIANHQGPGVILLVDMGSLGMFGELISEETGIKIRVIEMVSTLIAIECARKALTNNNIHEVWEESKQSVAFLNNYNMSLTETYIPSKDNIIITTCVTGEGSAVKLKNMIEGAINIKERDIQVVAIAASDKKETFNTINTLSKNKKVVAIVGTINPNVYDIPFIPISELFLDNNYTRLRDIVSRIKTPADVYNEIFDALDKEITEINIREFQPLCIKFLDDIGENVIKYLDIYKVSGLTMHLACALVRLINNEDTPKCSKKEEIKTNYLKEFDIIKTLLIPLEKFYKILFSDDEVCHIVIIILEI</sequence>
<dbReference type="GO" id="GO:0006355">
    <property type="term" value="P:regulation of DNA-templated transcription"/>
    <property type="evidence" value="ECO:0007669"/>
    <property type="project" value="InterPro"/>
</dbReference>
<dbReference type="EMBL" id="CP086239">
    <property type="protein sequence ID" value="WAG62069.1"/>
    <property type="molecule type" value="Genomic_DNA"/>
</dbReference>
<dbReference type="InterPro" id="IPR002078">
    <property type="entry name" value="Sigma_54_int"/>
</dbReference>
<proteinExistence type="predicted"/>
<name>A0AA47EKT8_9CLOT</name>
<feature type="domain" description="Sigma-54 factor interaction" evidence="3">
    <location>
        <begin position="94"/>
        <end position="328"/>
    </location>
</feature>
<evidence type="ECO:0000259" key="3">
    <source>
        <dbReference type="PROSITE" id="PS50045"/>
    </source>
</evidence>
<protein>
    <submittedName>
        <fullName evidence="6">Sigma 54-interacting transcriptional regulator</fullName>
    </submittedName>
</protein>
<dbReference type="PROSITE" id="PS50045">
    <property type="entry name" value="SIGMA54_INTERACT_4"/>
    <property type="match status" value="1"/>
</dbReference>
<dbReference type="InterPro" id="IPR025943">
    <property type="entry name" value="Sigma_54_int_dom_ATP-bd_2"/>
</dbReference>
<gene>
    <name evidence="6" type="ORF">LL038_07450</name>
</gene>
<dbReference type="CDD" id="cd00009">
    <property type="entry name" value="AAA"/>
    <property type="match status" value="1"/>
</dbReference>
<evidence type="ECO:0000313" key="7">
    <source>
        <dbReference type="Proteomes" id="UP001164733"/>
    </source>
</evidence>
<dbReference type="GO" id="GO:0005524">
    <property type="term" value="F:ATP binding"/>
    <property type="evidence" value="ECO:0007669"/>
    <property type="project" value="UniProtKB-KW"/>
</dbReference>
<dbReference type="PROSITE" id="PS51372">
    <property type="entry name" value="PRD_2"/>
    <property type="match status" value="2"/>
</dbReference>
<evidence type="ECO:0000256" key="2">
    <source>
        <dbReference type="ARBA" id="ARBA00022840"/>
    </source>
</evidence>
<feature type="domain" description="PRD" evidence="5">
    <location>
        <begin position="451"/>
        <end position="556"/>
    </location>
</feature>
<dbReference type="Pfam" id="PF03610">
    <property type="entry name" value="EIIA-man"/>
    <property type="match status" value="1"/>
</dbReference>
<dbReference type="PROSITE" id="PS00676">
    <property type="entry name" value="SIGMA54_INTERACT_2"/>
    <property type="match status" value="1"/>
</dbReference>
<feature type="domain" description="PTS EIIA type-4" evidence="4">
    <location>
        <begin position="558"/>
        <end position="698"/>
    </location>
</feature>
<dbReference type="RefSeq" id="WP_216121140.1">
    <property type="nucleotide sequence ID" value="NZ_CP086239.1"/>
</dbReference>
<dbReference type="PANTHER" id="PTHR32071">
    <property type="entry name" value="TRANSCRIPTIONAL REGULATORY PROTEIN"/>
    <property type="match status" value="1"/>
</dbReference>
<dbReference type="PANTHER" id="PTHR32071:SF38">
    <property type="entry name" value="PSP OPERON TRANSCRIPTIONAL ACTIVATOR"/>
    <property type="match status" value="1"/>
</dbReference>
<dbReference type="SMART" id="SM00382">
    <property type="entry name" value="AAA"/>
    <property type="match status" value="1"/>
</dbReference>
<reference evidence="6" key="1">
    <citation type="submission" date="2021-11" db="EMBL/GenBank/DDBJ databases">
        <title>Clostridia strains as spoilage organisms.</title>
        <authorList>
            <person name="Wambui J."/>
            <person name="Stevens M.J.A."/>
            <person name="Stephan R."/>
        </authorList>
    </citation>
    <scope>NUCLEOTIDE SEQUENCE</scope>
    <source>
        <strain evidence="6">CF009</strain>
    </source>
</reference>
<dbReference type="GO" id="GO:0016020">
    <property type="term" value="C:membrane"/>
    <property type="evidence" value="ECO:0007669"/>
    <property type="project" value="InterPro"/>
</dbReference>
<accession>A0AA47EKT8</accession>
<dbReference type="Proteomes" id="UP001164733">
    <property type="component" value="Chromosome"/>
</dbReference>
<dbReference type="InterPro" id="IPR004701">
    <property type="entry name" value="PTS_EIIA_man-typ"/>
</dbReference>
<organism evidence="6 7">
    <name type="scientific">Clostridium estertheticum</name>
    <dbReference type="NCBI Taxonomy" id="238834"/>
    <lineage>
        <taxon>Bacteria</taxon>
        <taxon>Bacillati</taxon>
        <taxon>Bacillota</taxon>
        <taxon>Clostridia</taxon>
        <taxon>Eubacteriales</taxon>
        <taxon>Clostridiaceae</taxon>
        <taxon>Clostridium</taxon>
    </lineage>
</organism>
<feature type="domain" description="PRD" evidence="5">
    <location>
        <begin position="809"/>
        <end position="912"/>
    </location>
</feature>
<evidence type="ECO:0000256" key="1">
    <source>
        <dbReference type="ARBA" id="ARBA00022741"/>
    </source>
</evidence>
<evidence type="ECO:0000313" key="6">
    <source>
        <dbReference type="EMBL" id="WAG62069.1"/>
    </source>
</evidence>
<dbReference type="InterPro" id="IPR003593">
    <property type="entry name" value="AAA+_ATPase"/>
</dbReference>
<dbReference type="Pfam" id="PF00158">
    <property type="entry name" value="Sigma54_activat"/>
    <property type="match status" value="1"/>
</dbReference>
<dbReference type="GO" id="GO:0009401">
    <property type="term" value="P:phosphoenolpyruvate-dependent sugar phosphotransferase system"/>
    <property type="evidence" value="ECO:0007669"/>
    <property type="project" value="InterPro"/>
</dbReference>